<dbReference type="GO" id="GO:0005697">
    <property type="term" value="C:telomerase holoenzyme complex"/>
    <property type="evidence" value="ECO:0007669"/>
    <property type="project" value="TreeGrafter"/>
</dbReference>
<dbReference type="AlphaFoldDB" id="A0A6A4V5H6"/>
<feature type="region of interest" description="Disordered" evidence="1">
    <location>
        <begin position="1"/>
        <end position="58"/>
    </location>
</feature>
<reference evidence="3 4" key="1">
    <citation type="submission" date="2019-07" db="EMBL/GenBank/DDBJ databases">
        <title>Draft genome assembly of a fouling barnacle, Amphibalanus amphitrite (Darwin, 1854): The first reference genome for Thecostraca.</title>
        <authorList>
            <person name="Kim W."/>
        </authorList>
    </citation>
    <scope>NUCLEOTIDE SEQUENCE [LARGE SCALE GENOMIC DNA]</scope>
    <source>
        <strain evidence="3">SNU_AA5</strain>
        <tissue evidence="3">Soma without cirri and trophi</tissue>
    </source>
</reference>
<dbReference type="EMBL" id="VIIS01002068">
    <property type="protein sequence ID" value="KAF0288993.1"/>
    <property type="molecule type" value="Genomic_DNA"/>
</dbReference>
<dbReference type="InterPro" id="IPR036465">
    <property type="entry name" value="vWFA_dom_sf"/>
</dbReference>
<sequence length="806" mass="89827">MDSTTAQRHLTMADKRPPPPLPLENKLLKTLSASVAASAGRRTGSDGLRPAASDLRPPPLENRLLAQLSLRSSALTGGASSALPLRSSVLAKYEAEHRPPPPPPPHGLGVMMCQAEMARDSVACEEEDDDDMGMALFDDCESMSFSSRSVDPIMFKSRGRAGPRLARMEPRRFPGAGNGASWAQPEPQYDFKGVQLGEYDDRPTWTTPGQAERPDQELLRTTKLDFLTAVCVSLVSQPDFKQREDPLRQRLLQQAGRLAELEPEFLLKVALYARQELMLRTTANFLLSMAAFVEPCRPYLRKYFCATIRLPTDWIEVAEIYQTFDDSKINFGSLPNALRKVMTDKFGEFDNYQLAKYNKGGGKKKRKKKKLVRLLHVRRPVEPVMAIVGKKYPADPDAFRRSGLPGTFDSSRSGQRMRLPVPETWETQVAQRGNKAEVWQQLIDNKKLPYMAMLRNLRNLILAKIGAAHHDKVISTLTNENAVLNSKQMVFRYLSAYAALDELEVMITDSLAEQEAARASEQGDTPAERGQARRRGAPKKPAPQRFSKEYWIARKKRVISAKQQKSKYDLEVVRRYRLALDRAVAIATIHNVAPISGRTLIFCDVSERMDHVCASAKGMGKPKTARTMALLLALMCQRSSEHCELAVFGQGAPYLLPRQRNVNLLKQAADEETAVDLQRRRGFERSAAADWGDAASEESCSEDMSADSSSDPECESNSPQQKSGKPKSVLMPGYTPAQLSEGVAAVESALDFCLHERQWVSTSRCFGHRETGRQPTVEDHSGRRVAPVGALWYGTGRARSWHALVS</sequence>
<feature type="domain" description="TROVE" evidence="2">
    <location>
        <begin position="210"/>
        <end position="597"/>
    </location>
</feature>
<name>A0A6A4V5H6_AMPAM</name>
<dbReference type="InterPro" id="IPR052652">
    <property type="entry name" value="Telomerase_Complex_Comp"/>
</dbReference>
<keyword evidence="4" id="KW-1185">Reference proteome</keyword>
<gene>
    <name evidence="3" type="primary">TEP1_3</name>
    <name evidence="3" type="ORF">FJT64_012673</name>
</gene>
<dbReference type="PANTHER" id="PTHR44791">
    <property type="entry name" value="TELOMERASE PROTEIN COMPONENT 1 TEP1"/>
    <property type="match status" value="1"/>
</dbReference>
<accession>A0A6A4V5H6</accession>
<dbReference type="GO" id="GO:0000722">
    <property type="term" value="P:telomere maintenance via recombination"/>
    <property type="evidence" value="ECO:0007669"/>
    <property type="project" value="TreeGrafter"/>
</dbReference>
<evidence type="ECO:0000313" key="3">
    <source>
        <dbReference type="EMBL" id="KAF0288993.1"/>
    </source>
</evidence>
<feature type="compositionally biased region" description="Acidic residues" evidence="1">
    <location>
        <begin position="695"/>
        <end position="714"/>
    </location>
</feature>
<dbReference type="SUPFAM" id="SSF140864">
    <property type="entry name" value="TROVE domain-like"/>
    <property type="match status" value="1"/>
</dbReference>
<dbReference type="InterPro" id="IPR037214">
    <property type="entry name" value="TROVE_dom_sf"/>
</dbReference>
<dbReference type="GO" id="GO:0070034">
    <property type="term" value="F:telomerase RNA binding"/>
    <property type="evidence" value="ECO:0007669"/>
    <property type="project" value="TreeGrafter"/>
</dbReference>
<evidence type="ECO:0000256" key="1">
    <source>
        <dbReference type="SAM" id="MobiDB-lite"/>
    </source>
</evidence>
<dbReference type="Pfam" id="PF05731">
    <property type="entry name" value="TROVE"/>
    <property type="match status" value="1"/>
</dbReference>
<feature type="region of interest" description="Disordered" evidence="1">
    <location>
        <begin position="516"/>
        <end position="543"/>
    </location>
</feature>
<dbReference type="PANTHER" id="PTHR44791:SF1">
    <property type="entry name" value="TELOMERASE PROTEIN COMPONENT 1"/>
    <property type="match status" value="1"/>
</dbReference>
<protein>
    <submittedName>
        <fullName evidence="3">Telomerase protein component 1</fullName>
    </submittedName>
</protein>
<evidence type="ECO:0000259" key="2">
    <source>
        <dbReference type="PROSITE" id="PS50988"/>
    </source>
</evidence>
<feature type="region of interest" description="Disordered" evidence="1">
    <location>
        <begin position="686"/>
        <end position="733"/>
    </location>
</feature>
<dbReference type="InterPro" id="IPR008858">
    <property type="entry name" value="TROVE_dom"/>
</dbReference>
<evidence type="ECO:0000313" key="4">
    <source>
        <dbReference type="Proteomes" id="UP000440578"/>
    </source>
</evidence>
<dbReference type="PROSITE" id="PS50988">
    <property type="entry name" value="TROVE"/>
    <property type="match status" value="1"/>
</dbReference>
<dbReference type="Proteomes" id="UP000440578">
    <property type="component" value="Unassembled WGS sequence"/>
</dbReference>
<proteinExistence type="predicted"/>
<organism evidence="3 4">
    <name type="scientific">Amphibalanus amphitrite</name>
    <name type="common">Striped barnacle</name>
    <name type="synonym">Balanus amphitrite</name>
    <dbReference type="NCBI Taxonomy" id="1232801"/>
    <lineage>
        <taxon>Eukaryota</taxon>
        <taxon>Metazoa</taxon>
        <taxon>Ecdysozoa</taxon>
        <taxon>Arthropoda</taxon>
        <taxon>Crustacea</taxon>
        <taxon>Multicrustacea</taxon>
        <taxon>Cirripedia</taxon>
        <taxon>Thoracica</taxon>
        <taxon>Thoracicalcarea</taxon>
        <taxon>Balanomorpha</taxon>
        <taxon>Balanoidea</taxon>
        <taxon>Balanidae</taxon>
        <taxon>Amphibalaninae</taxon>
        <taxon>Amphibalanus</taxon>
    </lineage>
</organism>
<dbReference type="GO" id="GO:0003720">
    <property type="term" value="F:telomerase activity"/>
    <property type="evidence" value="ECO:0007669"/>
    <property type="project" value="TreeGrafter"/>
</dbReference>
<dbReference type="Gene3D" id="3.40.50.410">
    <property type="entry name" value="von Willebrand factor, type A domain"/>
    <property type="match status" value="1"/>
</dbReference>
<dbReference type="OrthoDB" id="6382225at2759"/>
<comment type="caution">
    <text evidence="3">The sequence shown here is derived from an EMBL/GenBank/DDBJ whole genome shotgun (WGS) entry which is preliminary data.</text>
</comment>